<evidence type="ECO:0000313" key="14">
    <source>
        <dbReference type="EMBL" id="KAF6714409.1"/>
    </source>
</evidence>
<evidence type="ECO:0000256" key="7">
    <source>
        <dbReference type="ARBA" id="ARBA00038883"/>
    </source>
</evidence>
<dbReference type="InterPro" id="IPR001753">
    <property type="entry name" value="Enoyl-CoA_hydra/iso"/>
</dbReference>
<dbReference type="EC" id="4.1.1.94" evidence="7"/>
<dbReference type="FunFam" id="3.90.226.10:FF:000040">
    <property type="entry name" value="Ethylmalonyl-CoA decarboxylase 1"/>
    <property type="match status" value="1"/>
</dbReference>
<organism evidence="14 15">
    <name type="scientific">Oryzias melastigma</name>
    <name type="common">Marine medaka</name>
    <dbReference type="NCBI Taxonomy" id="30732"/>
    <lineage>
        <taxon>Eukaryota</taxon>
        <taxon>Metazoa</taxon>
        <taxon>Chordata</taxon>
        <taxon>Craniata</taxon>
        <taxon>Vertebrata</taxon>
        <taxon>Euteleostomi</taxon>
        <taxon>Actinopterygii</taxon>
        <taxon>Neopterygii</taxon>
        <taxon>Teleostei</taxon>
        <taxon>Neoteleostei</taxon>
        <taxon>Acanthomorphata</taxon>
        <taxon>Ovalentaria</taxon>
        <taxon>Atherinomorphae</taxon>
        <taxon>Beloniformes</taxon>
        <taxon>Adrianichthyidae</taxon>
        <taxon>Oryziinae</taxon>
        <taxon>Oryzias</taxon>
    </lineage>
</organism>
<comment type="function">
    <text evidence="12">Decarboxylates ethylmalonyl-CoA, a potentially toxic metabolite, to form butyryl-CoA, suggesting it might be involved in metabolite proofreading. Acts preferentially on (S)-ethylmalonyl-CoA but also has some activity on the (R)-isomer. Also has methylmalonyl-CoA decarboxylase activity at lower level.</text>
</comment>
<name>A0A834BNM5_ORYME</name>
<evidence type="ECO:0000256" key="5">
    <source>
        <dbReference type="ARBA" id="ARBA00036343"/>
    </source>
</evidence>
<protein>
    <recommendedName>
        <fullName evidence="8">Ethylmalonyl-CoA decarboxylase</fullName>
        <ecNumber evidence="7">4.1.1.94</ecNumber>
    </recommendedName>
    <alternativeName>
        <fullName evidence="10">Enoyl-CoA hydratase domain-containing protein 1</fullName>
    </alternativeName>
    <alternativeName>
        <fullName evidence="9">Methylmalonyl-CoA decarboxylase</fullName>
    </alternativeName>
</protein>
<dbReference type="AlphaFoldDB" id="A0A834BNM5"/>
<evidence type="ECO:0000256" key="3">
    <source>
        <dbReference type="ARBA" id="ARBA00022490"/>
    </source>
</evidence>
<evidence type="ECO:0000256" key="6">
    <source>
        <dbReference type="ARBA" id="ARBA00036541"/>
    </source>
</evidence>
<evidence type="ECO:0000313" key="15">
    <source>
        <dbReference type="Proteomes" id="UP000646548"/>
    </source>
</evidence>
<comment type="subcellular location">
    <subcellularLocation>
        <location evidence="1">Cytoplasm</location>
        <location evidence="1">Cytosol</location>
    </subcellularLocation>
</comment>
<comment type="similarity">
    <text evidence="2 13">Belongs to the enoyl-CoA hydratase/isomerase family.</text>
</comment>
<dbReference type="PANTHER" id="PTHR11941">
    <property type="entry name" value="ENOYL-COA HYDRATASE-RELATED"/>
    <property type="match status" value="1"/>
</dbReference>
<reference evidence="14" key="1">
    <citation type="journal article" name="BMC Genomics">
        <title>Long-read sequencing and de novo genome assembly of marine medaka (Oryzias melastigma).</title>
        <authorList>
            <person name="Liang P."/>
            <person name="Saqib H.S.A."/>
            <person name="Ni X."/>
            <person name="Shen Y."/>
        </authorList>
    </citation>
    <scope>NUCLEOTIDE SEQUENCE</scope>
    <source>
        <strain evidence="14">Bigg-433</strain>
    </source>
</reference>
<evidence type="ECO:0000256" key="8">
    <source>
        <dbReference type="ARBA" id="ARBA00039903"/>
    </source>
</evidence>
<gene>
    <name evidence="14" type="ORF">FQA47_009083</name>
</gene>
<comment type="catalytic activity">
    <reaction evidence="11">
        <text>(S)-methylmalonyl-CoA + H(+) = propanoyl-CoA + CO2</text>
        <dbReference type="Rhea" id="RHEA:61340"/>
        <dbReference type="ChEBI" id="CHEBI:15378"/>
        <dbReference type="ChEBI" id="CHEBI:16526"/>
        <dbReference type="ChEBI" id="CHEBI:57327"/>
        <dbReference type="ChEBI" id="CHEBI:57392"/>
        <dbReference type="EC" id="4.1.1.94"/>
    </reaction>
    <physiologicalReaction direction="left-to-right" evidence="11">
        <dbReference type="Rhea" id="RHEA:61341"/>
    </physiologicalReaction>
</comment>
<keyword evidence="4" id="KW-0456">Lyase</keyword>
<evidence type="ECO:0000256" key="13">
    <source>
        <dbReference type="RuleBase" id="RU003707"/>
    </source>
</evidence>
<dbReference type="SUPFAM" id="SSF52096">
    <property type="entry name" value="ClpP/crotonase"/>
    <property type="match status" value="1"/>
</dbReference>
<dbReference type="GO" id="GO:0004492">
    <property type="term" value="F:methyl/ethyl malonyl-CoA decarboxylase activity"/>
    <property type="evidence" value="ECO:0007669"/>
    <property type="project" value="UniProtKB-EC"/>
</dbReference>
<evidence type="ECO:0000256" key="4">
    <source>
        <dbReference type="ARBA" id="ARBA00023239"/>
    </source>
</evidence>
<dbReference type="GO" id="GO:0006635">
    <property type="term" value="P:fatty acid beta-oxidation"/>
    <property type="evidence" value="ECO:0007669"/>
    <property type="project" value="TreeGrafter"/>
</dbReference>
<dbReference type="Proteomes" id="UP000646548">
    <property type="component" value="Unassembled WGS sequence"/>
</dbReference>
<comment type="caution">
    <text evidence="14">The sequence shown here is derived from an EMBL/GenBank/DDBJ whole genome shotgun (WGS) entry which is preliminary data.</text>
</comment>
<evidence type="ECO:0000256" key="2">
    <source>
        <dbReference type="ARBA" id="ARBA00005254"/>
    </source>
</evidence>
<dbReference type="PROSITE" id="PS00166">
    <property type="entry name" value="ENOYL_COA_HYDRATASE"/>
    <property type="match status" value="1"/>
</dbReference>
<keyword evidence="3" id="KW-0963">Cytoplasm</keyword>
<evidence type="ECO:0000256" key="9">
    <source>
        <dbReference type="ARBA" id="ARBA00042052"/>
    </source>
</evidence>
<dbReference type="InterPro" id="IPR029045">
    <property type="entry name" value="ClpP/crotonase-like_dom_sf"/>
</dbReference>
<evidence type="ECO:0000256" key="11">
    <source>
        <dbReference type="ARBA" id="ARBA00047446"/>
    </source>
</evidence>
<evidence type="ECO:0000256" key="1">
    <source>
        <dbReference type="ARBA" id="ARBA00004514"/>
    </source>
</evidence>
<dbReference type="GO" id="GO:0005829">
    <property type="term" value="C:cytosol"/>
    <property type="evidence" value="ECO:0007669"/>
    <property type="project" value="UniProtKB-SubCell"/>
</dbReference>
<evidence type="ECO:0000256" key="10">
    <source>
        <dbReference type="ARBA" id="ARBA00042182"/>
    </source>
</evidence>
<dbReference type="PANTHER" id="PTHR11941:SF27">
    <property type="entry name" value="ETHYLMALONYL-COA DECARBOXYLASE"/>
    <property type="match status" value="1"/>
</dbReference>
<dbReference type="InterPro" id="IPR018376">
    <property type="entry name" value="Enoyl-CoA_hyd/isom_CS"/>
</dbReference>
<accession>A0A834BNM5</accession>
<comment type="catalytic activity">
    <reaction evidence="6">
        <text>(2R)-ethylmalonyl-CoA + H(+) = butanoyl-CoA + CO2</text>
        <dbReference type="Rhea" id="RHEA:59540"/>
        <dbReference type="ChEBI" id="CHEBI:15378"/>
        <dbReference type="ChEBI" id="CHEBI:16526"/>
        <dbReference type="ChEBI" id="CHEBI:57371"/>
        <dbReference type="ChEBI" id="CHEBI:85316"/>
        <dbReference type="EC" id="4.1.1.94"/>
    </reaction>
    <physiologicalReaction direction="left-to-right" evidence="6">
        <dbReference type="Rhea" id="RHEA:59541"/>
    </physiologicalReaction>
</comment>
<sequence length="328" mass="35303">MRRKCFCSAKENKMTCRMVLSAPRPRLLRSICCLGSWARQLQRQSSSSVYSSIHGFSQEEIKEKLQAFPGGSIDLLKQDSGIAVLTINNPPRMNAFSGTMMVDLEEKVTQLENWTDGKGVIVQGAAQTFCSGSDLNAVRAMSNSQDGMKMCMFMQNTLTRLLRLPLISVALVEGKALGGGAELTTACDFRLMASGSVIQFVHKHMGLVPGWGGAARLVGIVGSRNALKLLGGAVKVDSELGVHVGLADGVLKVDQEAERAETGLQQAESWLSQYTKGPAPVIKAVKKVVLSGRELPLSEALRTEKDIFGTVWGGPANLQALASKSKHK</sequence>
<dbReference type="CDD" id="cd06558">
    <property type="entry name" value="crotonase-like"/>
    <property type="match status" value="1"/>
</dbReference>
<dbReference type="EMBL" id="WKFB01001252">
    <property type="protein sequence ID" value="KAF6714409.1"/>
    <property type="molecule type" value="Genomic_DNA"/>
</dbReference>
<comment type="catalytic activity">
    <reaction evidence="5">
        <text>(2S)-ethylmalonyl-CoA + H(+) = butanoyl-CoA + CO2</text>
        <dbReference type="Rhea" id="RHEA:32131"/>
        <dbReference type="ChEBI" id="CHEBI:15378"/>
        <dbReference type="ChEBI" id="CHEBI:16526"/>
        <dbReference type="ChEBI" id="CHEBI:57371"/>
        <dbReference type="ChEBI" id="CHEBI:60909"/>
        <dbReference type="EC" id="4.1.1.94"/>
    </reaction>
    <physiologicalReaction direction="left-to-right" evidence="5">
        <dbReference type="Rhea" id="RHEA:32132"/>
    </physiologicalReaction>
</comment>
<dbReference type="Pfam" id="PF00378">
    <property type="entry name" value="ECH_1"/>
    <property type="match status" value="1"/>
</dbReference>
<dbReference type="Gene3D" id="3.90.226.10">
    <property type="entry name" value="2-enoyl-CoA Hydratase, Chain A, domain 1"/>
    <property type="match status" value="1"/>
</dbReference>
<proteinExistence type="inferred from homology"/>
<evidence type="ECO:0000256" key="12">
    <source>
        <dbReference type="ARBA" id="ARBA00056546"/>
    </source>
</evidence>